<dbReference type="GO" id="GO:0006351">
    <property type="term" value="P:DNA-templated transcription"/>
    <property type="evidence" value="ECO:0007669"/>
    <property type="project" value="InterPro"/>
</dbReference>
<feature type="compositionally biased region" description="Polar residues" evidence="4">
    <location>
        <begin position="821"/>
        <end position="832"/>
    </location>
</feature>
<dbReference type="GO" id="GO:0005634">
    <property type="term" value="C:nucleus"/>
    <property type="evidence" value="ECO:0007669"/>
    <property type="project" value="UniProtKB-SubCell"/>
</dbReference>
<sequence>MPRLALAADLDWNWTGTGRSATANTRCLLAFAAKSQVDRGRVLFSNFSHQFCFRNRPSLPPSLPAAVTARNHDRDQHLPGFLARFASLLFHFRPCACLRYSTKRYSDAQPTPSTHVPSSRRIQAAPTLRTEYPEPLTQPIPEAATAPTIRERRAVPRVRLHEHDLATTTSAAQYSPYIRIHTFTRLAMADDRRNSSEKPPSARDGQDSSTSPTQTPTQMQNQNQTQDARPPPKKRRRVVISCTECHRRKQKCDRDLPCANCKSRNKQDACKYETGAPTAKDNRKPDGEGARSTHVQSLSNAAANWGYSQAGASTLGLMRKIESANGDGQLSHLGGAAHVEDQFATKERYKSLIRQLPAKGYIEKLIDVYFHEFNHQYYALEEDLFKEQFAEWSNIPFSVLSNSGPQALSPDLRVFPALLFQVLATALLTLPEGSQDFYDHLKYAGNMTFEDLAADYSESGVGILSLLGKRQITLTTVQADFLRAAFLKYMAKVTESWHAIGSAIRDAQEIGMHRDSLDPSPASDDTGDMLENMWLIQRRRKLYMVLMTWDIHCALVLGRPGSIDWRILPPSLPIDAPPPKDRRKTPIAPRDDERDPPTPLTKSIWAFKLVGPMREILELEHDGPCPKDYSKVDRVHQICMELDEATPAYFRLENPDTKWDGNPLCSSWLQSVRFYLPQMNLFNLMALHRPYIFNRQKSRTEALKASIEMLHRQMLTFQGLDAGSWRNFSLFFGSFDAVVLMASIYILFPKENLDMAGSAMQHFHWTTERFEAMQERNPLAKAAKGVLQAIFNKFKKAVGNPAPPASLSSLASQTTPASTADNSSLSGRGSVSTATAATADTPVSKSSTVATPTSLPMASDAASAYPLPSSASDWNIPNHWDFTSIAPLFPMGDLIYHDLNGIPDDGSLPAWGAATPPPPVAGTTSFEGDFGNDSVWNLLNQNKGHLGTFKPEPLTFKLE</sequence>
<dbReference type="SUPFAM" id="SSF57701">
    <property type="entry name" value="Zn2/Cys6 DNA-binding domain"/>
    <property type="match status" value="1"/>
</dbReference>
<dbReference type="PROSITE" id="PS00463">
    <property type="entry name" value="ZN2_CY6_FUNGAL_1"/>
    <property type="match status" value="1"/>
</dbReference>
<dbReference type="RefSeq" id="XP_049136031.1">
    <property type="nucleotide sequence ID" value="XM_049280074.1"/>
</dbReference>
<dbReference type="KEGG" id="clup:CLUP02_01029"/>
<evidence type="ECO:0000259" key="5">
    <source>
        <dbReference type="PROSITE" id="PS50048"/>
    </source>
</evidence>
<keyword evidence="7" id="KW-1185">Reference proteome</keyword>
<dbReference type="AlphaFoldDB" id="A0A9Q8SCH0"/>
<dbReference type="PROSITE" id="PS50048">
    <property type="entry name" value="ZN2_CY6_FUNGAL_2"/>
    <property type="match status" value="1"/>
</dbReference>
<keyword evidence="3" id="KW-0539">Nucleus</keyword>
<dbReference type="InterPro" id="IPR050613">
    <property type="entry name" value="Sec_Metabolite_Reg"/>
</dbReference>
<feature type="region of interest" description="Disordered" evidence="4">
    <location>
        <begin position="188"/>
        <end position="238"/>
    </location>
</feature>
<accession>A0A9Q8SCH0</accession>
<evidence type="ECO:0000256" key="3">
    <source>
        <dbReference type="ARBA" id="ARBA00023242"/>
    </source>
</evidence>
<name>A0A9Q8SCH0_9PEZI</name>
<dbReference type="EMBL" id="CP019471">
    <property type="protein sequence ID" value="UQC74381.1"/>
    <property type="molecule type" value="Genomic_DNA"/>
</dbReference>
<keyword evidence="2" id="KW-0479">Metal-binding</keyword>
<dbReference type="Pfam" id="PF04082">
    <property type="entry name" value="Fungal_trans"/>
    <property type="match status" value="1"/>
</dbReference>
<dbReference type="Pfam" id="PF00172">
    <property type="entry name" value="Zn_clus"/>
    <property type="match status" value="1"/>
</dbReference>
<feature type="region of interest" description="Disordered" evidence="4">
    <location>
        <begin position="133"/>
        <end position="153"/>
    </location>
</feature>
<reference evidence="6" key="1">
    <citation type="journal article" date="2021" name="Mol. Plant Microbe Interact.">
        <title>Complete Genome Sequence of the Plant-Pathogenic Fungus Colletotrichum lupini.</title>
        <authorList>
            <person name="Baroncelli R."/>
            <person name="Pensec F."/>
            <person name="Da Lio D."/>
            <person name="Boufleur T."/>
            <person name="Vicente I."/>
            <person name="Sarrocco S."/>
            <person name="Picot A."/>
            <person name="Baraldi E."/>
            <person name="Sukno S."/>
            <person name="Thon M."/>
            <person name="Le Floch G."/>
        </authorList>
    </citation>
    <scope>NUCLEOTIDE SEQUENCE</scope>
    <source>
        <strain evidence="6">IMI 504893</strain>
    </source>
</reference>
<comment type="subcellular location">
    <subcellularLocation>
        <location evidence="1">Nucleus</location>
    </subcellularLocation>
</comment>
<feature type="domain" description="Zn(2)-C6 fungal-type" evidence="5">
    <location>
        <begin position="241"/>
        <end position="272"/>
    </location>
</feature>
<dbReference type="GO" id="GO:0000981">
    <property type="term" value="F:DNA-binding transcription factor activity, RNA polymerase II-specific"/>
    <property type="evidence" value="ECO:0007669"/>
    <property type="project" value="InterPro"/>
</dbReference>
<dbReference type="CDD" id="cd00067">
    <property type="entry name" value="GAL4"/>
    <property type="match status" value="1"/>
</dbReference>
<evidence type="ECO:0000256" key="4">
    <source>
        <dbReference type="SAM" id="MobiDB-lite"/>
    </source>
</evidence>
<dbReference type="PANTHER" id="PTHR31001">
    <property type="entry name" value="UNCHARACTERIZED TRANSCRIPTIONAL REGULATORY PROTEIN"/>
    <property type="match status" value="1"/>
</dbReference>
<organism evidence="6 7">
    <name type="scientific">Colletotrichum lupini</name>
    <dbReference type="NCBI Taxonomy" id="145971"/>
    <lineage>
        <taxon>Eukaryota</taxon>
        <taxon>Fungi</taxon>
        <taxon>Dikarya</taxon>
        <taxon>Ascomycota</taxon>
        <taxon>Pezizomycotina</taxon>
        <taxon>Sordariomycetes</taxon>
        <taxon>Hypocreomycetidae</taxon>
        <taxon>Glomerellales</taxon>
        <taxon>Glomerellaceae</taxon>
        <taxon>Colletotrichum</taxon>
        <taxon>Colletotrichum acutatum species complex</taxon>
    </lineage>
</organism>
<proteinExistence type="predicted"/>
<dbReference type="Proteomes" id="UP000830671">
    <property type="component" value="Chromosome 1"/>
</dbReference>
<feature type="compositionally biased region" description="Polar residues" evidence="4">
    <location>
        <begin position="843"/>
        <end position="853"/>
    </location>
</feature>
<dbReference type="CDD" id="cd12148">
    <property type="entry name" value="fungal_TF_MHR"/>
    <property type="match status" value="1"/>
</dbReference>
<dbReference type="SMART" id="SM00066">
    <property type="entry name" value="GAL4"/>
    <property type="match status" value="1"/>
</dbReference>
<feature type="compositionally biased region" description="Basic and acidic residues" evidence="4">
    <location>
        <begin position="188"/>
        <end position="206"/>
    </location>
</feature>
<dbReference type="PANTHER" id="PTHR31001:SF87">
    <property type="entry name" value="COL-21"/>
    <property type="match status" value="1"/>
</dbReference>
<dbReference type="GeneID" id="73335084"/>
<dbReference type="GO" id="GO:0003677">
    <property type="term" value="F:DNA binding"/>
    <property type="evidence" value="ECO:0007669"/>
    <property type="project" value="InterPro"/>
</dbReference>
<feature type="compositionally biased region" description="Low complexity" evidence="4">
    <location>
        <begin position="207"/>
        <end position="227"/>
    </location>
</feature>
<feature type="region of interest" description="Disordered" evidence="4">
    <location>
        <begin position="805"/>
        <end position="853"/>
    </location>
</feature>
<evidence type="ECO:0000313" key="6">
    <source>
        <dbReference type="EMBL" id="UQC74381.1"/>
    </source>
</evidence>
<dbReference type="InterPro" id="IPR036864">
    <property type="entry name" value="Zn2-C6_fun-type_DNA-bd_sf"/>
</dbReference>
<dbReference type="InterPro" id="IPR007219">
    <property type="entry name" value="XnlR_reg_dom"/>
</dbReference>
<dbReference type="InterPro" id="IPR001138">
    <property type="entry name" value="Zn2Cys6_DnaBD"/>
</dbReference>
<feature type="region of interest" description="Disordered" evidence="4">
    <location>
        <begin position="574"/>
        <end position="600"/>
    </location>
</feature>
<feature type="compositionally biased region" description="Low complexity" evidence="4">
    <location>
        <begin position="805"/>
        <end position="820"/>
    </location>
</feature>
<dbReference type="SMART" id="SM00906">
    <property type="entry name" value="Fungal_trans"/>
    <property type="match status" value="1"/>
</dbReference>
<evidence type="ECO:0000256" key="1">
    <source>
        <dbReference type="ARBA" id="ARBA00004123"/>
    </source>
</evidence>
<dbReference type="Gene3D" id="4.10.240.10">
    <property type="entry name" value="Zn(2)-C6 fungal-type DNA-binding domain"/>
    <property type="match status" value="1"/>
</dbReference>
<evidence type="ECO:0000256" key="2">
    <source>
        <dbReference type="ARBA" id="ARBA00022723"/>
    </source>
</evidence>
<protein>
    <submittedName>
        <fullName evidence="6">Fungal specific transcription factor domain-containing protein</fullName>
    </submittedName>
</protein>
<dbReference type="GO" id="GO:0008270">
    <property type="term" value="F:zinc ion binding"/>
    <property type="evidence" value="ECO:0007669"/>
    <property type="project" value="InterPro"/>
</dbReference>
<evidence type="ECO:0000313" key="7">
    <source>
        <dbReference type="Proteomes" id="UP000830671"/>
    </source>
</evidence>
<gene>
    <name evidence="6" type="ORF">CLUP02_01029</name>
</gene>